<protein>
    <submittedName>
        <fullName evidence="2">Uncharacterized protein</fullName>
    </submittedName>
</protein>
<evidence type="ECO:0000313" key="3">
    <source>
        <dbReference type="Proteomes" id="UP000604046"/>
    </source>
</evidence>
<gene>
    <name evidence="2" type="ORF">SNAT2548_LOCUS11233</name>
</gene>
<feature type="region of interest" description="Disordered" evidence="1">
    <location>
        <begin position="1"/>
        <end position="20"/>
    </location>
</feature>
<evidence type="ECO:0000256" key="1">
    <source>
        <dbReference type="SAM" id="MobiDB-lite"/>
    </source>
</evidence>
<dbReference type="AlphaFoldDB" id="A0A812LLK1"/>
<organism evidence="2 3">
    <name type="scientific">Symbiodinium natans</name>
    <dbReference type="NCBI Taxonomy" id="878477"/>
    <lineage>
        <taxon>Eukaryota</taxon>
        <taxon>Sar</taxon>
        <taxon>Alveolata</taxon>
        <taxon>Dinophyceae</taxon>
        <taxon>Suessiales</taxon>
        <taxon>Symbiodiniaceae</taxon>
        <taxon>Symbiodinium</taxon>
    </lineage>
</organism>
<sequence length="260" mass="28065">MSMKVEGASEEGQAVQGTVREVDILAEPRHKTSCRRQSASSAFMCSPACVRFWVAEPKEFEELQEACKPSTNAAPDINGLPCSALSSSFGLSRRMRVVCFQSMGFGPLVHPRGCQRPKEFEELQEEANMQDVVICHLQAASISDCCEPRVIATGHRCCLEASTGRFRRSCCWGCRQDLDHARPCSQCPLLQLRVEPPHACGVLSEHGLRSFGPPSWMPEAEGVPRAAGGSKHAGCRHMSPAGLGLPCSTMLAVPSPPASG</sequence>
<accession>A0A812LLK1</accession>
<reference evidence="2" key="1">
    <citation type="submission" date="2021-02" db="EMBL/GenBank/DDBJ databases">
        <authorList>
            <person name="Dougan E. K."/>
            <person name="Rhodes N."/>
            <person name="Thang M."/>
            <person name="Chan C."/>
        </authorList>
    </citation>
    <scope>NUCLEOTIDE SEQUENCE</scope>
</reference>
<comment type="caution">
    <text evidence="2">The sequence shown here is derived from an EMBL/GenBank/DDBJ whole genome shotgun (WGS) entry which is preliminary data.</text>
</comment>
<evidence type="ECO:0000313" key="2">
    <source>
        <dbReference type="EMBL" id="CAE7243153.1"/>
    </source>
</evidence>
<keyword evidence="3" id="KW-1185">Reference proteome</keyword>
<name>A0A812LLK1_9DINO</name>
<dbReference type="Proteomes" id="UP000604046">
    <property type="component" value="Unassembled WGS sequence"/>
</dbReference>
<dbReference type="EMBL" id="CAJNDS010000999">
    <property type="protein sequence ID" value="CAE7243153.1"/>
    <property type="molecule type" value="Genomic_DNA"/>
</dbReference>
<proteinExistence type="predicted"/>